<proteinExistence type="predicted"/>
<feature type="region of interest" description="Disordered" evidence="1">
    <location>
        <begin position="1"/>
        <end position="28"/>
    </location>
</feature>
<dbReference type="STRING" id="314278.NB231_10083"/>
<evidence type="ECO:0000313" key="4">
    <source>
        <dbReference type="Proteomes" id="UP000003374"/>
    </source>
</evidence>
<dbReference type="HOGENOM" id="CLU_112469_1_0_6"/>
<dbReference type="OrthoDB" id="9797655at2"/>
<comment type="caution">
    <text evidence="3">The sequence shown here is derived from an EMBL/GenBank/DDBJ whole genome shotgun (WGS) entry which is preliminary data.</text>
</comment>
<dbReference type="Pfam" id="PF01927">
    <property type="entry name" value="Mut7-C"/>
    <property type="match status" value="1"/>
</dbReference>
<evidence type="ECO:0000256" key="1">
    <source>
        <dbReference type="SAM" id="MobiDB-lite"/>
    </source>
</evidence>
<dbReference type="InterPro" id="IPR002782">
    <property type="entry name" value="Mut7-C_RNAse_dom"/>
</dbReference>
<dbReference type="EMBL" id="AAOF01000002">
    <property type="protein sequence ID" value="EAR22793.1"/>
    <property type="molecule type" value="Genomic_DNA"/>
</dbReference>
<sequence length="187" mass="20969">MIRNDTAQSDRPEAPTIGPPTSDSSEGPRFLCDRMLIRLCRWLRAAGYDTSLAGERTSDHRLLTTAVVEQRYLLTRDRKLLEHRGAAGRVIRLQAVRPAGQAAELAQRLSLDWLHAPFSRCLLCNAPLHVDSGHGAPPGSHGPFRRCPSCARRYWDGGHVRRMRAQLTTWRHAASTGMHRADESFIL</sequence>
<dbReference type="Proteomes" id="UP000003374">
    <property type="component" value="Unassembled WGS sequence"/>
</dbReference>
<dbReference type="RefSeq" id="WP_005002149.1">
    <property type="nucleotide sequence ID" value="NZ_CH672427.1"/>
</dbReference>
<evidence type="ECO:0000313" key="3">
    <source>
        <dbReference type="EMBL" id="EAR22793.1"/>
    </source>
</evidence>
<dbReference type="PANTHER" id="PTHR39081">
    <property type="entry name" value="MUT7-C DOMAIN-CONTAINING PROTEIN"/>
    <property type="match status" value="1"/>
</dbReference>
<feature type="domain" description="Mut7-C RNAse" evidence="2">
    <location>
        <begin position="28"/>
        <end position="166"/>
    </location>
</feature>
<keyword evidence="4" id="KW-1185">Reference proteome</keyword>
<protein>
    <recommendedName>
        <fullName evidence="2">Mut7-C RNAse domain-containing protein</fullName>
    </recommendedName>
</protein>
<dbReference type="eggNOG" id="COG1656">
    <property type="taxonomic scope" value="Bacteria"/>
</dbReference>
<evidence type="ECO:0000259" key="2">
    <source>
        <dbReference type="Pfam" id="PF01927"/>
    </source>
</evidence>
<reference evidence="3 4" key="1">
    <citation type="submission" date="2006-02" db="EMBL/GenBank/DDBJ databases">
        <authorList>
            <person name="Waterbury J."/>
            <person name="Ferriera S."/>
            <person name="Johnson J."/>
            <person name="Kravitz S."/>
            <person name="Halpern A."/>
            <person name="Remington K."/>
            <person name="Beeson K."/>
            <person name="Tran B."/>
            <person name="Rogers Y.-H."/>
            <person name="Friedman R."/>
            <person name="Venter J.C."/>
        </authorList>
    </citation>
    <scope>NUCLEOTIDE SEQUENCE [LARGE SCALE GENOMIC DNA]</scope>
    <source>
        <strain evidence="3 4">Nb-231</strain>
    </source>
</reference>
<name>A4BNJ4_9GAMM</name>
<accession>A4BNJ4</accession>
<dbReference type="PANTHER" id="PTHR39081:SF1">
    <property type="entry name" value="MUT7-C RNASE DOMAIN-CONTAINING PROTEIN"/>
    <property type="match status" value="1"/>
</dbReference>
<dbReference type="AlphaFoldDB" id="A4BNJ4"/>
<organism evidence="3 4">
    <name type="scientific">Nitrococcus mobilis Nb-231</name>
    <dbReference type="NCBI Taxonomy" id="314278"/>
    <lineage>
        <taxon>Bacteria</taxon>
        <taxon>Pseudomonadati</taxon>
        <taxon>Pseudomonadota</taxon>
        <taxon>Gammaproteobacteria</taxon>
        <taxon>Chromatiales</taxon>
        <taxon>Ectothiorhodospiraceae</taxon>
        <taxon>Nitrococcus</taxon>
    </lineage>
</organism>
<gene>
    <name evidence="3" type="ORF">NB231_10083</name>
</gene>